<dbReference type="Proteomes" id="UP001295444">
    <property type="component" value="Chromosome 01"/>
</dbReference>
<evidence type="ECO:0000256" key="3">
    <source>
        <dbReference type="ARBA" id="ARBA00022490"/>
    </source>
</evidence>
<evidence type="ECO:0000256" key="1">
    <source>
        <dbReference type="ARBA" id="ARBA00004496"/>
    </source>
</evidence>
<dbReference type="Pfam" id="PF00031">
    <property type="entry name" value="Cystatin"/>
    <property type="match status" value="1"/>
</dbReference>
<protein>
    <submittedName>
        <fullName evidence="7">Cystatin-B-like</fullName>
    </submittedName>
</protein>
<evidence type="ECO:0000256" key="4">
    <source>
        <dbReference type="ARBA" id="ARBA00022690"/>
    </source>
</evidence>
<organism evidence="7 8">
    <name type="scientific">Pelobates cultripes</name>
    <name type="common">Western spadefoot toad</name>
    <dbReference type="NCBI Taxonomy" id="61616"/>
    <lineage>
        <taxon>Eukaryota</taxon>
        <taxon>Metazoa</taxon>
        <taxon>Chordata</taxon>
        <taxon>Craniata</taxon>
        <taxon>Vertebrata</taxon>
        <taxon>Euteleostomi</taxon>
        <taxon>Amphibia</taxon>
        <taxon>Batrachia</taxon>
        <taxon>Anura</taxon>
        <taxon>Pelobatoidea</taxon>
        <taxon>Pelobatidae</taxon>
        <taxon>Pelobates</taxon>
    </lineage>
</organism>
<evidence type="ECO:0000259" key="6">
    <source>
        <dbReference type="Pfam" id="PF00031"/>
    </source>
</evidence>
<keyword evidence="8" id="KW-1185">Reference proteome</keyword>
<keyword evidence="3" id="KW-0963">Cytoplasm</keyword>
<dbReference type="AlphaFoldDB" id="A0AAD1QWR7"/>
<accession>A0AAD1QWR7</accession>
<evidence type="ECO:0000313" key="8">
    <source>
        <dbReference type="Proteomes" id="UP001295444"/>
    </source>
</evidence>
<comment type="similarity">
    <text evidence="2">Belongs to the cystatin family.</text>
</comment>
<keyword evidence="5" id="KW-0789">Thiol protease inhibitor</keyword>
<feature type="domain" description="Cystatin" evidence="6">
    <location>
        <begin position="33"/>
        <end position="103"/>
    </location>
</feature>
<dbReference type="GO" id="GO:0005829">
    <property type="term" value="C:cytosol"/>
    <property type="evidence" value="ECO:0007669"/>
    <property type="project" value="TreeGrafter"/>
</dbReference>
<dbReference type="Gene3D" id="3.10.450.10">
    <property type="match status" value="1"/>
</dbReference>
<evidence type="ECO:0000256" key="5">
    <source>
        <dbReference type="ARBA" id="ARBA00022704"/>
    </source>
</evidence>
<dbReference type="PANTHER" id="PTHR11414:SF21">
    <property type="entry name" value="CYSTATIN 14A, TANDEM DUPLICATE 1-RELATED"/>
    <property type="match status" value="1"/>
</dbReference>
<evidence type="ECO:0000313" key="7">
    <source>
        <dbReference type="EMBL" id="CAH2218798.1"/>
    </source>
</evidence>
<dbReference type="InterPro" id="IPR046350">
    <property type="entry name" value="Cystatin_sf"/>
</dbReference>
<keyword evidence="4" id="KW-0646">Protease inhibitor</keyword>
<comment type="subcellular location">
    <subcellularLocation>
        <location evidence="1">Cytoplasm</location>
    </subcellularLocation>
</comment>
<proteinExistence type="inferred from homology"/>
<dbReference type="EMBL" id="OW240912">
    <property type="protein sequence ID" value="CAH2218798.1"/>
    <property type="molecule type" value="Genomic_DNA"/>
</dbReference>
<dbReference type="SUPFAM" id="SSF54403">
    <property type="entry name" value="Cystatin/monellin"/>
    <property type="match status" value="1"/>
</dbReference>
<dbReference type="PANTHER" id="PTHR11414">
    <property type="entry name" value="CYSTATIN FAMILY MEMBER"/>
    <property type="match status" value="1"/>
</dbReference>
<dbReference type="GO" id="GO:0004869">
    <property type="term" value="F:cysteine-type endopeptidase inhibitor activity"/>
    <property type="evidence" value="ECO:0007669"/>
    <property type="project" value="UniProtKB-KW"/>
</dbReference>
<sequence length="124" mass="14508">MSVNRQDSRVFGSLHMAQIYPIDLTRHPSPFHGGWNPLQPSNDEIQRMCNAVRNEVQIYERRIFQVFRAVQYRTQVLSWTTHFIKVYVGGNEFVHVKVHKDIEKNVHLICYVSGKTGSAPIMYF</sequence>
<reference evidence="7" key="1">
    <citation type="submission" date="2022-03" db="EMBL/GenBank/DDBJ databases">
        <authorList>
            <person name="Alioto T."/>
            <person name="Alioto T."/>
            <person name="Gomez Garrido J."/>
        </authorList>
    </citation>
    <scope>NUCLEOTIDE SEQUENCE</scope>
</reference>
<evidence type="ECO:0000256" key="2">
    <source>
        <dbReference type="ARBA" id="ARBA00009403"/>
    </source>
</evidence>
<dbReference type="InterPro" id="IPR000010">
    <property type="entry name" value="Cystatin_dom"/>
</dbReference>
<dbReference type="PRINTS" id="PR00295">
    <property type="entry name" value="STEFINA"/>
</dbReference>
<gene>
    <name evidence="7" type="ORF">PECUL_23A025278</name>
</gene>
<name>A0AAD1QWR7_PELCU</name>
<dbReference type="InterPro" id="IPR001713">
    <property type="entry name" value="Prot_inh_stefin"/>
</dbReference>